<reference evidence="2 3" key="1">
    <citation type="submission" date="2019-12" db="EMBL/GenBank/DDBJ databases">
        <title>the WGS of Blastococcus saxobsidens 67B17.</title>
        <authorList>
            <person name="Jiang Z."/>
        </authorList>
    </citation>
    <scope>NUCLEOTIDE SEQUENCE [LARGE SCALE GENOMIC DNA]</scope>
    <source>
        <strain evidence="2 3">67B17</strain>
    </source>
</reference>
<keyword evidence="1" id="KW-0732">Signal</keyword>
<dbReference type="AlphaFoldDB" id="A0A6L9W637"/>
<gene>
    <name evidence="2" type="ORF">GCU60_17425</name>
</gene>
<protein>
    <submittedName>
        <fullName evidence="2">Uncharacterized protein</fullName>
    </submittedName>
</protein>
<evidence type="ECO:0000256" key="1">
    <source>
        <dbReference type="SAM" id="SignalP"/>
    </source>
</evidence>
<feature type="chain" id="PRO_5026779923" evidence="1">
    <location>
        <begin position="28"/>
        <end position="106"/>
    </location>
</feature>
<dbReference type="Proteomes" id="UP000479241">
    <property type="component" value="Unassembled WGS sequence"/>
</dbReference>
<sequence length="106" mass="11280">MKFRLSRVLAGAVVPAAIIAMAAPASAEIHSFGALNCGSSLILSTASSTGTTNHVHFRNSQIRQKQYVNGGTRRTTLYNPGDWTSVTSAQVNTNGSIFSSRLTCDY</sequence>
<proteinExistence type="predicted"/>
<evidence type="ECO:0000313" key="3">
    <source>
        <dbReference type="Proteomes" id="UP000479241"/>
    </source>
</evidence>
<dbReference type="EMBL" id="JAAGWG010000034">
    <property type="protein sequence ID" value="NEK87525.1"/>
    <property type="molecule type" value="Genomic_DNA"/>
</dbReference>
<name>A0A6L9W637_9ACTN</name>
<feature type="signal peptide" evidence="1">
    <location>
        <begin position="1"/>
        <end position="27"/>
    </location>
</feature>
<evidence type="ECO:0000313" key="2">
    <source>
        <dbReference type="EMBL" id="NEK87525.1"/>
    </source>
</evidence>
<comment type="caution">
    <text evidence="2">The sequence shown here is derived from an EMBL/GenBank/DDBJ whole genome shotgun (WGS) entry which is preliminary data.</text>
</comment>
<accession>A0A6L9W637</accession>
<dbReference type="RefSeq" id="WP_163207576.1">
    <property type="nucleotide sequence ID" value="NZ_JAAGWG010000034.1"/>
</dbReference>
<organism evidence="2 3">
    <name type="scientific">Blastococcus saxobsidens</name>
    <dbReference type="NCBI Taxonomy" id="138336"/>
    <lineage>
        <taxon>Bacteria</taxon>
        <taxon>Bacillati</taxon>
        <taxon>Actinomycetota</taxon>
        <taxon>Actinomycetes</taxon>
        <taxon>Geodermatophilales</taxon>
        <taxon>Geodermatophilaceae</taxon>
        <taxon>Blastococcus</taxon>
    </lineage>
</organism>